<evidence type="ECO:0000256" key="7">
    <source>
        <dbReference type="ARBA" id="ARBA00022723"/>
    </source>
</evidence>
<comment type="cofactor">
    <cofactor evidence="1">
        <name>heme b</name>
        <dbReference type="ChEBI" id="CHEBI:60344"/>
    </cofactor>
</comment>
<dbReference type="SUPFAM" id="SSF81342">
    <property type="entry name" value="Transmembrane di-heme cytochromes"/>
    <property type="match status" value="1"/>
</dbReference>
<dbReference type="GO" id="GO:0005886">
    <property type="term" value="C:plasma membrane"/>
    <property type="evidence" value="ECO:0007669"/>
    <property type="project" value="UniProtKB-SubCell"/>
</dbReference>
<sequence length="189" mass="21628">MPCSTLGPSRKNPMTKDYYDPLSRLLHWLMAAVILYATLAGYLMHLVIDSHPRLFQFLSVLNMSMATLITPLFLLRWGWRHWRAPLPEDKAEPHHPAARLAHALLYGLMCIVLLSGFLMLEQGYSLFWLYPVGNPIDVPEVNAFFFGVHRLGCLLLAALVLLHVAAALYHHRIKGDRTLYRMLGPQSRR</sequence>
<dbReference type="InterPro" id="IPR011577">
    <property type="entry name" value="Cyt_b561_bac/Ni-Hgenase"/>
</dbReference>
<keyword evidence="3" id="KW-0813">Transport</keyword>
<evidence type="ECO:0000256" key="8">
    <source>
        <dbReference type="ARBA" id="ARBA00022982"/>
    </source>
</evidence>
<dbReference type="EMBL" id="CP038448">
    <property type="protein sequence ID" value="QJT39087.1"/>
    <property type="molecule type" value="Genomic_DNA"/>
</dbReference>
<dbReference type="Proteomes" id="UP000502006">
    <property type="component" value="Chromosome"/>
</dbReference>
<feature type="domain" description="Cytochrome b561 bacterial/Ni-hydrogenase" evidence="14">
    <location>
        <begin position="19"/>
        <end position="184"/>
    </location>
</feature>
<dbReference type="PANTHER" id="PTHR30529:SF7">
    <property type="entry name" value="CYTOCHROME B561 BACTERIAL_NI-HYDROGENASE DOMAIN-CONTAINING PROTEIN"/>
    <property type="match status" value="1"/>
</dbReference>
<keyword evidence="18" id="KW-1185">Reference proteome</keyword>
<keyword evidence="7" id="KW-0479">Metal-binding</keyword>
<dbReference type="GO" id="GO:0022904">
    <property type="term" value="P:respiratory electron transport chain"/>
    <property type="evidence" value="ECO:0007669"/>
    <property type="project" value="InterPro"/>
</dbReference>
<keyword evidence="11 13" id="KW-0472">Membrane</keyword>
<protein>
    <submittedName>
        <fullName evidence="15">Cytochrome b</fullName>
    </submittedName>
</protein>
<comment type="subcellular location">
    <subcellularLocation>
        <location evidence="2">Cell membrane</location>
        <topology evidence="2">Multi-pass membrane protein</topology>
    </subcellularLocation>
</comment>
<keyword evidence="5" id="KW-0349">Heme</keyword>
<evidence type="ECO:0000313" key="16">
    <source>
        <dbReference type="EMBL" id="QJT39087.1"/>
    </source>
</evidence>
<evidence type="ECO:0000256" key="9">
    <source>
        <dbReference type="ARBA" id="ARBA00022989"/>
    </source>
</evidence>
<dbReference type="Gene3D" id="1.20.950.20">
    <property type="entry name" value="Transmembrane di-heme cytochromes, Chain C"/>
    <property type="match status" value="1"/>
</dbReference>
<proteinExistence type="inferred from homology"/>
<accession>A0AAE7AM46</accession>
<comment type="similarity">
    <text evidence="12">Belongs to the cytochrome b561 family.</text>
</comment>
<dbReference type="GO" id="GO:0020037">
    <property type="term" value="F:heme binding"/>
    <property type="evidence" value="ECO:0007669"/>
    <property type="project" value="TreeGrafter"/>
</dbReference>
<dbReference type="PANTHER" id="PTHR30529">
    <property type="entry name" value="CYTOCHROME B561"/>
    <property type="match status" value="1"/>
</dbReference>
<dbReference type="Proteomes" id="UP000502657">
    <property type="component" value="Chromosome"/>
</dbReference>
<evidence type="ECO:0000256" key="5">
    <source>
        <dbReference type="ARBA" id="ARBA00022617"/>
    </source>
</evidence>
<keyword evidence="8" id="KW-0249">Electron transport</keyword>
<keyword evidence="4" id="KW-1003">Cell membrane</keyword>
<evidence type="ECO:0000256" key="11">
    <source>
        <dbReference type="ARBA" id="ARBA00023136"/>
    </source>
</evidence>
<evidence type="ECO:0000256" key="2">
    <source>
        <dbReference type="ARBA" id="ARBA00004651"/>
    </source>
</evidence>
<feature type="transmembrane region" description="Helical" evidence="13">
    <location>
        <begin position="148"/>
        <end position="169"/>
    </location>
</feature>
<evidence type="ECO:0000256" key="12">
    <source>
        <dbReference type="ARBA" id="ARBA00037975"/>
    </source>
</evidence>
<evidence type="ECO:0000256" key="6">
    <source>
        <dbReference type="ARBA" id="ARBA00022692"/>
    </source>
</evidence>
<evidence type="ECO:0000256" key="1">
    <source>
        <dbReference type="ARBA" id="ARBA00001970"/>
    </source>
</evidence>
<keyword evidence="10" id="KW-0408">Iron</keyword>
<feature type="transmembrane region" description="Helical" evidence="13">
    <location>
        <begin position="100"/>
        <end position="120"/>
    </location>
</feature>
<dbReference type="InterPro" id="IPR016174">
    <property type="entry name" value="Di-haem_cyt_TM"/>
</dbReference>
<evidence type="ECO:0000256" key="13">
    <source>
        <dbReference type="SAM" id="Phobius"/>
    </source>
</evidence>
<gene>
    <name evidence="15" type="ORF">E4186_18910</name>
    <name evidence="16" type="ORF">E4188_11560</name>
</gene>
<evidence type="ECO:0000259" key="14">
    <source>
        <dbReference type="Pfam" id="PF01292"/>
    </source>
</evidence>
<dbReference type="GO" id="GO:0046872">
    <property type="term" value="F:metal ion binding"/>
    <property type="evidence" value="ECO:0007669"/>
    <property type="project" value="UniProtKB-KW"/>
</dbReference>
<evidence type="ECO:0000313" key="17">
    <source>
        <dbReference type="Proteomes" id="UP000502006"/>
    </source>
</evidence>
<dbReference type="Pfam" id="PF01292">
    <property type="entry name" value="Ni_hydr_CYTB"/>
    <property type="match status" value="1"/>
</dbReference>
<organism evidence="15 17">
    <name type="scientific">Aeromonas media</name>
    <dbReference type="NCBI Taxonomy" id="651"/>
    <lineage>
        <taxon>Bacteria</taxon>
        <taxon>Pseudomonadati</taxon>
        <taxon>Pseudomonadota</taxon>
        <taxon>Gammaproteobacteria</taxon>
        <taxon>Aeromonadales</taxon>
        <taxon>Aeromonadaceae</taxon>
        <taxon>Aeromonas</taxon>
    </lineage>
</organism>
<evidence type="ECO:0000313" key="15">
    <source>
        <dbReference type="EMBL" id="QJT32886.1"/>
    </source>
</evidence>
<evidence type="ECO:0000256" key="10">
    <source>
        <dbReference type="ARBA" id="ARBA00023004"/>
    </source>
</evidence>
<keyword evidence="6 13" id="KW-0812">Transmembrane</keyword>
<evidence type="ECO:0000256" key="3">
    <source>
        <dbReference type="ARBA" id="ARBA00022448"/>
    </source>
</evidence>
<feature type="transmembrane region" description="Helical" evidence="13">
    <location>
        <begin position="25"/>
        <end position="48"/>
    </location>
</feature>
<dbReference type="AlphaFoldDB" id="A0AAE7AM46"/>
<dbReference type="InterPro" id="IPR052168">
    <property type="entry name" value="Cytochrome_b561_oxidase"/>
</dbReference>
<dbReference type="GO" id="GO:0009055">
    <property type="term" value="F:electron transfer activity"/>
    <property type="evidence" value="ECO:0007669"/>
    <property type="project" value="InterPro"/>
</dbReference>
<evidence type="ECO:0000256" key="4">
    <source>
        <dbReference type="ARBA" id="ARBA00022475"/>
    </source>
</evidence>
<dbReference type="EMBL" id="CP038444">
    <property type="protein sequence ID" value="QJT32886.1"/>
    <property type="molecule type" value="Genomic_DNA"/>
</dbReference>
<feature type="transmembrane region" description="Helical" evidence="13">
    <location>
        <begin position="54"/>
        <end position="79"/>
    </location>
</feature>
<evidence type="ECO:0000313" key="18">
    <source>
        <dbReference type="Proteomes" id="UP000502657"/>
    </source>
</evidence>
<reference evidence="17 18" key="1">
    <citation type="submission" date="2019-03" db="EMBL/GenBank/DDBJ databases">
        <title>Novel transposon Tn6433 accelerates the dissemination of tet(E) in Aeromonas from aerobic biofilm under oxytetracycline stress.</title>
        <authorList>
            <person name="Shi Y."/>
            <person name="Tian Z."/>
            <person name="Zhang Y."/>
            <person name="Zhang H."/>
            <person name="Yang M."/>
        </authorList>
    </citation>
    <scope>NUCLEOTIDE SEQUENCE [LARGE SCALE GENOMIC DNA]</scope>
    <source>
        <strain evidence="16 18">R50-22</strain>
        <strain evidence="15 17">T5-8</strain>
    </source>
</reference>
<keyword evidence="9 13" id="KW-1133">Transmembrane helix</keyword>
<name>A0AAE7AM46_AERME</name>